<dbReference type="InterPro" id="IPR019786">
    <property type="entry name" value="Zinc_finger_PHD-type_CS"/>
</dbReference>
<evidence type="ECO:0000256" key="3">
    <source>
        <dbReference type="ARBA" id="ARBA00022737"/>
    </source>
</evidence>
<comment type="similarity">
    <text evidence="1">Belongs to the NFX1 family.</text>
</comment>
<dbReference type="PANTHER" id="PTHR12360:SF1">
    <property type="entry name" value="NF-X1-TYPE ZINC FINGER PROTEIN NFXL1"/>
    <property type="match status" value="1"/>
</dbReference>
<dbReference type="GO" id="GO:0000977">
    <property type="term" value="F:RNA polymerase II transcription regulatory region sequence-specific DNA binding"/>
    <property type="evidence" value="ECO:0007669"/>
    <property type="project" value="TreeGrafter"/>
</dbReference>
<dbReference type="PANTHER" id="PTHR12360">
    <property type="entry name" value="NUCLEAR TRANSCRIPTION FACTOR, X-BOX BINDING 1 NFX1"/>
    <property type="match status" value="1"/>
</dbReference>
<proteinExistence type="inferred from homology"/>
<dbReference type="Pfam" id="PF01422">
    <property type="entry name" value="zf-NF-X1"/>
    <property type="match status" value="11"/>
</dbReference>
<keyword evidence="5" id="KW-0862">Zinc</keyword>
<keyword evidence="3" id="KW-0677">Repeat</keyword>
<dbReference type="GO" id="GO:0005634">
    <property type="term" value="C:nucleus"/>
    <property type="evidence" value="ECO:0007669"/>
    <property type="project" value="InterPro"/>
</dbReference>
<dbReference type="Proteomes" id="UP001209878">
    <property type="component" value="Unassembled WGS sequence"/>
</dbReference>
<dbReference type="GO" id="GO:0008270">
    <property type="term" value="F:zinc ion binding"/>
    <property type="evidence" value="ECO:0007669"/>
    <property type="project" value="UniProtKB-KW"/>
</dbReference>
<reference evidence="10" key="1">
    <citation type="journal article" date="2023" name="Mol. Biol. Evol.">
        <title>Third-Generation Sequencing Reveals the Adaptive Role of the Epigenome in Three Deep-Sea Polychaetes.</title>
        <authorList>
            <person name="Perez M."/>
            <person name="Aroh O."/>
            <person name="Sun Y."/>
            <person name="Lan Y."/>
            <person name="Juniper S.K."/>
            <person name="Young C.R."/>
            <person name="Angers B."/>
            <person name="Qian P.Y."/>
        </authorList>
    </citation>
    <scope>NUCLEOTIDE SEQUENCE</scope>
    <source>
        <strain evidence="10">R07B-5</strain>
    </source>
</reference>
<keyword evidence="8" id="KW-1133">Transmembrane helix</keyword>
<feature type="region of interest" description="Disordered" evidence="7">
    <location>
        <begin position="685"/>
        <end position="725"/>
    </location>
</feature>
<evidence type="ECO:0000256" key="7">
    <source>
        <dbReference type="SAM" id="MobiDB-lite"/>
    </source>
</evidence>
<evidence type="ECO:0000313" key="11">
    <source>
        <dbReference type="Proteomes" id="UP001209878"/>
    </source>
</evidence>
<evidence type="ECO:0000256" key="2">
    <source>
        <dbReference type="ARBA" id="ARBA00022723"/>
    </source>
</evidence>
<dbReference type="AlphaFoldDB" id="A0AAD9JXQ6"/>
<evidence type="ECO:0000256" key="8">
    <source>
        <dbReference type="SAM" id="Phobius"/>
    </source>
</evidence>
<name>A0AAD9JXQ6_RIDPI</name>
<feature type="domain" description="PHD-type" evidence="9">
    <location>
        <begin position="5"/>
        <end position="70"/>
    </location>
</feature>
<evidence type="ECO:0000313" key="10">
    <source>
        <dbReference type="EMBL" id="KAK2161131.1"/>
    </source>
</evidence>
<gene>
    <name evidence="10" type="ORF">NP493_1600g00000</name>
</gene>
<evidence type="ECO:0000256" key="5">
    <source>
        <dbReference type="ARBA" id="ARBA00022833"/>
    </source>
</evidence>
<dbReference type="GO" id="GO:0000981">
    <property type="term" value="F:DNA-binding transcription factor activity, RNA polymerase II-specific"/>
    <property type="evidence" value="ECO:0007669"/>
    <property type="project" value="TreeGrafter"/>
</dbReference>
<feature type="compositionally biased region" description="Basic and acidic residues" evidence="7">
    <location>
        <begin position="685"/>
        <end position="710"/>
    </location>
</feature>
<sequence length="757" mass="85640">MKSKANTCLICIETIKRMDAVWSCQGCYAMLHISCIQKWVRDGVYQRTAFSDDNIPERDLPWFCPKCRHEYNQTDCPTRYFCFCGKEEDPQFDPWLVPHSCGQVCGRQLKPECGHSCLLLCHPGPCPPCPQTVRATCYCGRQSPQIRRCGTREWTCGQPCSKPLTCGHHVCGQPCHKGECPACPETSLQPCQCGRDSCVRPCASPSWQCDQVCGEALSCGHHTCEKVCHPGECGTCPRAGLRTCPCGKTSFELPCTKDAPTCLSTCDKMLDCGQHQCIQRCHTGPCGTCRQMTQKTCRCGHKTKQVPCFKEFLCDIRCARMKNCGKHACKRKCCDGTCPSCEQPCGRTLGCRNHKCASRCHPGPCYPCPLTVTISCNCKVTSVTVPCGAERVTKPPRCKRLCKQPPDCHHEARLPHRCHFGRCPSCQQVCDKKLPNCDHVCPSVCHTAVLTKIQEKVQRAGPWEAKPETQLKVLNKPCPPCQVLVPMPCLGGHEVFSMKCFEARVMSCHRPCGRLLTCTNHTCQLECHKVVGAVDEHKAGDTCQKCEEPCHRPRPDGCSHTCLLPCHPGDCPPCRVMIRMRCHCQLVVQHIPCDQWTHADDRERQRLKSCHSSCPKTLPCGHNCKSTCHPNGCPNLERCTEKVKVRCPCRRRKQDFLCNEVQAGYAKVECDDTCQRQREKLKKDKEEAEKLHKMQEEQRQKEEYEEFERKIHGRKRKPRKPKQEANEPRFLQRYGKFIIAPVLILLLALFVYFLLQQ</sequence>
<keyword evidence="2" id="KW-0479">Metal-binding</keyword>
<keyword evidence="11" id="KW-1185">Reference proteome</keyword>
<accession>A0AAD9JXQ6</accession>
<dbReference type="CDD" id="cd06008">
    <property type="entry name" value="NF-X1-zinc-finger"/>
    <property type="match status" value="5"/>
</dbReference>
<feature type="transmembrane region" description="Helical" evidence="8">
    <location>
        <begin position="737"/>
        <end position="755"/>
    </location>
</feature>
<evidence type="ECO:0000256" key="4">
    <source>
        <dbReference type="ARBA" id="ARBA00022771"/>
    </source>
</evidence>
<evidence type="ECO:0000256" key="6">
    <source>
        <dbReference type="PROSITE-ProRule" id="PRU00146"/>
    </source>
</evidence>
<dbReference type="InterPro" id="IPR000967">
    <property type="entry name" value="Znf_NFX1"/>
</dbReference>
<keyword evidence="8" id="KW-0812">Transmembrane</keyword>
<dbReference type="PROSITE" id="PS01359">
    <property type="entry name" value="ZF_PHD_1"/>
    <property type="match status" value="1"/>
</dbReference>
<dbReference type="InterPro" id="IPR034078">
    <property type="entry name" value="NFX1_fam"/>
</dbReference>
<comment type="caution">
    <text evidence="10">The sequence shown here is derived from an EMBL/GenBank/DDBJ whole genome shotgun (WGS) entry which is preliminary data.</text>
</comment>
<organism evidence="10 11">
    <name type="scientific">Ridgeia piscesae</name>
    <name type="common">Tubeworm</name>
    <dbReference type="NCBI Taxonomy" id="27915"/>
    <lineage>
        <taxon>Eukaryota</taxon>
        <taxon>Metazoa</taxon>
        <taxon>Spiralia</taxon>
        <taxon>Lophotrochozoa</taxon>
        <taxon>Annelida</taxon>
        <taxon>Polychaeta</taxon>
        <taxon>Sedentaria</taxon>
        <taxon>Canalipalpata</taxon>
        <taxon>Sabellida</taxon>
        <taxon>Siboglinidae</taxon>
        <taxon>Ridgeia</taxon>
    </lineage>
</organism>
<keyword evidence="4 6" id="KW-0863">Zinc-finger</keyword>
<dbReference type="SMART" id="SM00438">
    <property type="entry name" value="ZnF_NFX"/>
    <property type="match status" value="10"/>
</dbReference>
<dbReference type="InterPro" id="IPR019787">
    <property type="entry name" value="Znf_PHD-finger"/>
</dbReference>
<protein>
    <recommendedName>
        <fullName evidence="9">PHD-type domain-containing protein</fullName>
    </recommendedName>
</protein>
<dbReference type="CDD" id="cd16697">
    <property type="entry name" value="RING-CH-C4HC3_NFXL1"/>
    <property type="match status" value="1"/>
</dbReference>
<dbReference type="PROSITE" id="PS50016">
    <property type="entry name" value="ZF_PHD_2"/>
    <property type="match status" value="1"/>
</dbReference>
<keyword evidence="8" id="KW-0472">Membrane</keyword>
<evidence type="ECO:0000256" key="1">
    <source>
        <dbReference type="ARBA" id="ARBA00007269"/>
    </source>
</evidence>
<evidence type="ECO:0000259" key="9">
    <source>
        <dbReference type="PROSITE" id="PS50016"/>
    </source>
</evidence>
<feature type="compositionally biased region" description="Basic residues" evidence="7">
    <location>
        <begin position="711"/>
        <end position="720"/>
    </location>
</feature>
<dbReference type="EMBL" id="JAODUO010001602">
    <property type="protein sequence ID" value="KAK2161131.1"/>
    <property type="molecule type" value="Genomic_DNA"/>
</dbReference>